<dbReference type="CDD" id="cd06550">
    <property type="entry name" value="TM_ABC_iron-siderophores_like"/>
    <property type="match status" value="1"/>
</dbReference>
<dbReference type="GO" id="GO:0022857">
    <property type="term" value="F:transmembrane transporter activity"/>
    <property type="evidence" value="ECO:0007669"/>
    <property type="project" value="InterPro"/>
</dbReference>
<evidence type="ECO:0000256" key="7">
    <source>
        <dbReference type="ARBA" id="ARBA00023136"/>
    </source>
</evidence>
<keyword evidence="5 8" id="KW-0812">Transmembrane</keyword>
<gene>
    <name evidence="9" type="ORF">BVC71_04365</name>
</gene>
<dbReference type="SUPFAM" id="SSF81345">
    <property type="entry name" value="ABC transporter involved in vitamin B12 uptake, BtuC"/>
    <property type="match status" value="1"/>
</dbReference>
<evidence type="ECO:0000256" key="1">
    <source>
        <dbReference type="ARBA" id="ARBA00004651"/>
    </source>
</evidence>
<evidence type="ECO:0000313" key="10">
    <source>
        <dbReference type="Proteomes" id="UP000194664"/>
    </source>
</evidence>
<feature type="transmembrane region" description="Helical" evidence="8">
    <location>
        <begin position="130"/>
        <end position="150"/>
    </location>
</feature>
<feature type="transmembrane region" description="Helical" evidence="8">
    <location>
        <begin position="203"/>
        <end position="224"/>
    </location>
</feature>
<name>A0A251X214_9RHOB</name>
<proteinExistence type="inferred from homology"/>
<keyword evidence="3" id="KW-0813">Transport</keyword>
<dbReference type="InterPro" id="IPR037294">
    <property type="entry name" value="ABC_BtuC-like"/>
</dbReference>
<organism evidence="9 10">
    <name type="scientific">Marivivens niveibacter</name>
    <dbReference type="NCBI Taxonomy" id="1930667"/>
    <lineage>
        <taxon>Bacteria</taxon>
        <taxon>Pseudomonadati</taxon>
        <taxon>Pseudomonadota</taxon>
        <taxon>Alphaproteobacteria</taxon>
        <taxon>Rhodobacterales</taxon>
        <taxon>Paracoccaceae</taxon>
        <taxon>Marivivens group</taxon>
        <taxon>Marivivens</taxon>
    </lineage>
</organism>
<evidence type="ECO:0000256" key="2">
    <source>
        <dbReference type="ARBA" id="ARBA00007935"/>
    </source>
</evidence>
<dbReference type="PANTHER" id="PTHR30472">
    <property type="entry name" value="FERRIC ENTEROBACTIN TRANSPORT SYSTEM PERMEASE PROTEIN"/>
    <property type="match status" value="1"/>
</dbReference>
<keyword evidence="7 8" id="KW-0472">Membrane</keyword>
<dbReference type="PANTHER" id="PTHR30472:SF24">
    <property type="entry name" value="FERRIC ENTEROBACTIN TRANSPORT SYSTEM PERMEASE PROTEIN FEPG"/>
    <property type="match status" value="1"/>
</dbReference>
<protein>
    <submittedName>
        <fullName evidence="9">Ferrichrome ABC transporter permease</fullName>
    </submittedName>
</protein>
<dbReference type="InterPro" id="IPR000522">
    <property type="entry name" value="ABC_transptr_permease_BtuC"/>
</dbReference>
<evidence type="ECO:0000256" key="8">
    <source>
        <dbReference type="SAM" id="Phobius"/>
    </source>
</evidence>
<feature type="transmembrane region" description="Helical" evidence="8">
    <location>
        <begin position="21"/>
        <end position="42"/>
    </location>
</feature>
<evidence type="ECO:0000313" key="9">
    <source>
        <dbReference type="EMBL" id="OUD10727.1"/>
    </source>
</evidence>
<keyword evidence="10" id="KW-1185">Reference proteome</keyword>
<feature type="transmembrane region" description="Helical" evidence="8">
    <location>
        <begin position="162"/>
        <end position="183"/>
    </location>
</feature>
<feature type="transmembrane region" description="Helical" evidence="8">
    <location>
        <begin position="319"/>
        <end position="340"/>
    </location>
</feature>
<dbReference type="AlphaFoldDB" id="A0A251X214"/>
<comment type="subcellular location">
    <subcellularLocation>
        <location evidence="1">Cell membrane</location>
        <topology evidence="1">Multi-pass membrane protein</topology>
    </subcellularLocation>
</comment>
<dbReference type="OrthoDB" id="9811975at2"/>
<evidence type="ECO:0000256" key="5">
    <source>
        <dbReference type="ARBA" id="ARBA00022692"/>
    </source>
</evidence>
<dbReference type="Gene3D" id="1.10.3470.10">
    <property type="entry name" value="ABC transporter involved in vitamin B12 uptake, BtuC"/>
    <property type="match status" value="1"/>
</dbReference>
<feature type="transmembrane region" description="Helical" evidence="8">
    <location>
        <begin position="76"/>
        <end position="93"/>
    </location>
</feature>
<reference evidence="9 10" key="1">
    <citation type="submission" date="2016-12" db="EMBL/GenBank/DDBJ databases">
        <title>The draft genome sequence of HSLHS2.</title>
        <authorList>
            <person name="Hu D."/>
            <person name="Wang L."/>
            <person name="Shao Z."/>
        </authorList>
    </citation>
    <scope>NUCLEOTIDE SEQUENCE [LARGE SCALE GENOMIC DNA]</scope>
    <source>
        <strain evidence="9">MCCC 1A06712</strain>
    </source>
</reference>
<evidence type="ECO:0000256" key="4">
    <source>
        <dbReference type="ARBA" id="ARBA00022475"/>
    </source>
</evidence>
<keyword evidence="4" id="KW-1003">Cell membrane</keyword>
<evidence type="ECO:0000256" key="6">
    <source>
        <dbReference type="ARBA" id="ARBA00022989"/>
    </source>
</evidence>
<sequence>MTDFAVSYFGGRVSLRFAKGVPFAIAALVIAVIVVGITSLLAGSYDLAVWDIPALLSGQGDKTALTVLWDLRMPRFVAACLVGGLLAVSGALLQGATRNPLADPSLVGVSQGASFAVVSLIVLWPNVSIWARPIAAFAGGVCAAMLIQWLSAGKRGENSLRFILVGIGVAAIISAGTSALLTYGQINRASSALGWMAGSVHTASWGPCAVLAICAALCLPALIWVVRPLTALRFGSELAIGFGLPVGRAKFGVITLAVAMAAFAVAAAGPIGFVGLLAPQMAQRLTRAGVGAHLILSALGGAVLVSAADLLGRTIAAPIQFPAGLVSAVVGVPIFVLLILKRANSSQL</sequence>
<feature type="transmembrane region" description="Helical" evidence="8">
    <location>
        <begin position="290"/>
        <end position="307"/>
    </location>
</feature>
<dbReference type="Pfam" id="PF01032">
    <property type="entry name" value="FecCD"/>
    <property type="match status" value="1"/>
</dbReference>
<dbReference type="GO" id="GO:0033214">
    <property type="term" value="P:siderophore-iron import into cell"/>
    <property type="evidence" value="ECO:0007669"/>
    <property type="project" value="TreeGrafter"/>
</dbReference>
<comment type="caution">
    <text evidence="9">The sequence shown here is derived from an EMBL/GenBank/DDBJ whole genome shotgun (WGS) entry which is preliminary data.</text>
</comment>
<dbReference type="Proteomes" id="UP000194664">
    <property type="component" value="Unassembled WGS sequence"/>
</dbReference>
<keyword evidence="6 8" id="KW-1133">Transmembrane helix</keyword>
<evidence type="ECO:0000256" key="3">
    <source>
        <dbReference type="ARBA" id="ARBA00022448"/>
    </source>
</evidence>
<accession>A0A251X214</accession>
<feature type="transmembrane region" description="Helical" evidence="8">
    <location>
        <begin position="105"/>
        <end position="124"/>
    </location>
</feature>
<comment type="similarity">
    <text evidence="2">Belongs to the binding-protein-dependent transport system permease family. FecCD subfamily.</text>
</comment>
<feature type="transmembrane region" description="Helical" evidence="8">
    <location>
        <begin position="253"/>
        <end position="278"/>
    </location>
</feature>
<dbReference type="EMBL" id="MSPP01000001">
    <property type="protein sequence ID" value="OUD10727.1"/>
    <property type="molecule type" value="Genomic_DNA"/>
</dbReference>
<dbReference type="GO" id="GO:0005886">
    <property type="term" value="C:plasma membrane"/>
    <property type="evidence" value="ECO:0007669"/>
    <property type="project" value="UniProtKB-SubCell"/>
</dbReference>
<dbReference type="RefSeq" id="WP_086450374.1">
    <property type="nucleotide sequence ID" value="NZ_MSPP01000001.1"/>
</dbReference>